<keyword evidence="4" id="KW-0479">Metal-binding</keyword>
<evidence type="ECO:0000256" key="5">
    <source>
        <dbReference type="ARBA" id="ARBA00022734"/>
    </source>
</evidence>
<evidence type="ECO:0000256" key="6">
    <source>
        <dbReference type="ARBA" id="ARBA00022837"/>
    </source>
</evidence>
<keyword evidence="10" id="KW-1185">Reference proteome</keyword>
<dbReference type="SMART" id="SM00607">
    <property type="entry name" value="FTP"/>
    <property type="match status" value="1"/>
</dbReference>
<evidence type="ECO:0000313" key="10">
    <source>
        <dbReference type="Proteomes" id="UP001176940"/>
    </source>
</evidence>
<keyword evidence="5" id="KW-0430">Lectin</keyword>
<keyword evidence="7" id="KW-1015">Disulfide bond</keyword>
<dbReference type="Pfam" id="PF22633">
    <property type="entry name" value="F5_F8_type_C_2"/>
    <property type="match status" value="1"/>
</dbReference>
<evidence type="ECO:0000256" key="3">
    <source>
        <dbReference type="ARBA" id="ARBA00011233"/>
    </source>
</evidence>
<gene>
    <name evidence="9" type="ORF">RIMI_LOCUS20685646</name>
</gene>
<dbReference type="Proteomes" id="UP001176940">
    <property type="component" value="Unassembled WGS sequence"/>
</dbReference>
<dbReference type="SUPFAM" id="SSF49785">
    <property type="entry name" value="Galactose-binding domain-like"/>
    <property type="match status" value="1"/>
</dbReference>
<feature type="domain" description="Fucolectin tachylectin-4 pentraxin-1" evidence="8">
    <location>
        <begin position="63"/>
        <end position="186"/>
    </location>
</feature>
<dbReference type="PANTHER" id="PTHR45713">
    <property type="entry name" value="FTP DOMAIN-CONTAINING PROTEIN"/>
    <property type="match status" value="1"/>
</dbReference>
<comment type="caution">
    <text evidence="9">The sequence shown here is derived from an EMBL/GenBank/DDBJ whole genome shotgun (WGS) entry which is preliminary data.</text>
</comment>
<accession>A0ABN9MGF2</accession>
<dbReference type="InterPro" id="IPR008979">
    <property type="entry name" value="Galactose-bd-like_sf"/>
</dbReference>
<comment type="function">
    <text evidence="1">Acts as a defensive agent. Recognizes blood group fucosylated oligosaccharides including A, B, H and Lewis B-type antigens. Does not recognize Lewis A antigen and has low affinity for monovalent haptens.</text>
</comment>
<comment type="subunit">
    <text evidence="3">Homotrimer.</text>
</comment>
<dbReference type="InterPro" id="IPR006585">
    <property type="entry name" value="FTP1"/>
</dbReference>
<dbReference type="EMBL" id="CAUEEQ010070095">
    <property type="protein sequence ID" value="CAJ0965836.1"/>
    <property type="molecule type" value="Genomic_DNA"/>
</dbReference>
<proteinExistence type="inferred from homology"/>
<dbReference type="InterPro" id="IPR051941">
    <property type="entry name" value="BG_Antigen-Binding_Lectin"/>
</dbReference>
<keyword evidence="6" id="KW-0106">Calcium</keyword>
<sequence>MLVLSPSLDRLDTAMPFTKGARVFSEWIERTINYYNKRMNLLSSVILLASVVLTRGCAPAPGATNVARNGEASQVSDYETPIAALAKNAIDGISDTDFYKGSCIHTEYAKDAWWKVDLKQNYRISNVVLTNRMDCCPCGTVTSVEYGTYYFCCDGMEGQYVSVVIAGRSEYLTVCEVEVYGDLIIKEKKVCW</sequence>
<protein>
    <recommendedName>
        <fullName evidence="8">Fucolectin tachylectin-4 pentraxin-1 domain-containing protein</fullName>
    </recommendedName>
</protein>
<evidence type="ECO:0000313" key="9">
    <source>
        <dbReference type="EMBL" id="CAJ0965836.1"/>
    </source>
</evidence>
<dbReference type="PANTHER" id="PTHR45713:SF6">
    <property type="entry name" value="F5_8 TYPE C DOMAIN-CONTAINING PROTEIN"/>
    <property type="match status" value="1"/>
</dbReference>
<dbReference type="Gene3D" id="2.60.120.260">
    <property type="entry name" value="Galactose-binding domain-like"/>
    <property type="match status" value="2"/>
</dbReference>
<organism evidence="9 10">
    <name type="scientific">Ranitomeya imitator</name>
    <name type="common">mimic poison frog</name>
    <dbReference type="NCBI Taxonomy" id="111125"/>
    <lineage>
        <taxon>Eukaryota</taxon>
        <taxon>Metazoa</taxon>
        <taxon>Chordata</taxon>
        <taxon>Craniata</taxon>
        <taxon>Vertebrata</taxon>
        <taxon>Euteleostomi</taxon>
        <taxon>Amphibia</taxon>
        <taxon>Batrachia</taxon>
        <taxon>Anura</taxon>
        <taxon>Neobatrachia</taxon>
        <taxon>Hyloidea</taxon>
        <taxon>Dendrobatidae</taxon>
        <taxon>Dendrobatinae</taxon>
        <taxon>Ranitomeya</taxon>
    </lineage>
</organism>
<name>A0ABN9MGF2_9NEOB</name>
<comment type="similarity">
    <text evidence="2">Belongs to the fucolectin family.</text>
</comment>
<evidence type="ECO:0000256" key="1">
    <source>
        <dbReference type="ARBA" id="ARBA00002219"/>
    </source>
</evidence>
<evidence type="ECO:0000259" key="8">
    <source>
        <dbReference type="SMART" id="SM00607"/>
    </source>
</evidence>
<evidence type="ECO:0000256" key="4">
    <source>
        <dbReference type="ARBA" id="ARBA00022723"/>
    </source>
</evidence>
<reference evidence="9" key="1">
    <citation type="submission" date="2023-07" db="EMBL/GenBank/DDBJ databases">
        <authorList>
            <person name="Stuckert A."/>
        </authorList>
    </citation>
    <scope>NUCLEOTIDE SEQUENCE</scope>
</reference>
<evidence type="ECO:0000256" key="2">
    <source>
        <dbReference type="ARBA" id="ARBA00010147"/>
    </source>
</evidence>
<evidence type="ECO:0000256" key="7">
    <source>
        <dbReference type="ARBA" id="ARBA00023157"/>
    </source>
</evidence>